<dbReference type="EMBL" id="LDPH01000006">
    <property type="protein sequence ID" value="KLV26977.1"/>
    <property type="molecule type" value="Genomic_DNA"/>
</dbReference>
<comment type="caution">
    <text evidence="1">The sequence shown here is derived from an EMBL/GenBank/DDBJ whole genome shotgun (WGS) entry which is preliminary data.</text>
</comment>
<accession>A0A0J1ILY3</accession>
<evidence type="ECO:0000313" key="1">
    <source>
        <dbReference type="EMBL" id="KLV26977.1"/>
    </source>
</evidence>
<proteinExistence type="predicted"/>
<gene>
    <name evidence="1" type="ORF">ABW02_08370</name>
</gene>
<evidence type="ECO:0000313" key="2">
    <source>
        <dbReference type="Proteomes" id="UP000036045"/>
    </source>
</evidence>
<dbReference type="PROSITE" id="PS51257">
    <property type="entry name" value="PROKAR_LIPOPROTEIN"/>
    <property type="match status" value="1"/>
</dbReference>
<organism evidence="1 2">
    <name type="scientific">Niallia circulans</name>
    <name type="common">Bacillus circulans</name>
    <dbReference type="NCBI Taxonomy" id="1397"/>
    <lineage>
        <taxon>Bacteria</taxon>
        <taxon>Bacillati</taxon>
        <taxon>Bacillota</taxon>
        <taxon>Bacilli</taxon>
        <taxon>Bacillales</taxon>
        <taxon>Bacillaceae</taxon>
        <taxon>Niallia</taxon>
    </lineage>
</organism>
<reference evidence="1 2" key="1">
    <citation type="submission" date="2015-05" db="EMBL/GenBank/DDBJ databases">
        <title>Whole genome sequence and identification of bacterial endophytes from Costus igneus.</title>
        <authorList>
            <person name="Lee Y.P."/>
            <person name="Gan H.M."/>
            <person name="Eng W."/>
            <person name="Wheatley M.S."/>
            <person name="Caraballo A."/>
            <person name="Polter S."/>
            <person name="Savka M.A."/>
            <person name="Hudson A.O."/>
        </authorList>
    </citation>
    <scope>NUCLEOTIDE SEQUENCE [LARGE SCALE GENOMIC DNA]</scope>
    <source>
        <strain evidence="1 2">RIT379</strain>
    </source>
</reference>
<dbReference type="PATRIC" id="fig|1397.4.peg.4845"/>
<dbReference type="AlphaFoldDB" id="A0A0J1ILY3"/>
<keyword evidence="2" id="KW-1185">Reference proteome</keyword>
<sequence length="183" mass="21350">MKKSNHRIFIIALFPFLLILLVGCTEKTVKDTDPYIQPVEAVLQNALNGPKDELIEIWNKQKESKVNGEEKQAALGEYEEAVFKDYFSNQKSYNDFITRYGTNLMMEPYKKDYSLKVKNIEFERTDSKGKIYNFSISLAYHKKGMDEPKVKQVTGQANVNADYKIERMLIRVNDLWGSFDKRK</sequence>
<dbReference type="RefSeq" id="WP_047941510.1">
    <property type="nucleotide sequence ID" value="NZ_CP053989.1"/>
</dbReference>
<dbReference type="OrthoDB" id="2381403at2"/>
<protein>
    <recommendedName>
        <fullName evidence="3">Lipoprotein</fullName>
    </recommendedName>
</protein>
<evidence type="ECO:0008006" key="3">
    <source>
        <dbReference type="Google" id="ProtNLM"/>
    </source>
</evidence>
<name>A0A0J1ILY3_NIACI</name>
<dbReference type="Proteomes" id="UP000036045">
    <property type="component" value="Unassembled WGS sequence"/>
</dbReference>
<dbReference type="GeneID" id="56348785"/>